<dbReference type="Gene3D" id="3.90.930.1">
    <property type="match status" value="1"/>
</dbReference>
<dbReference type="SUPFAM" id="SSF82185">
    <property type="entry name" value="Histone H3 K4-specific methyltransferase SET7/9 N-terminal domain"/>
    <property type="match status" value="1"/>
</dbReference>
<sequence length="106" mass="12495">MGQLRGGMKQGEWKFFYRNGRLKALGVYDDGKLTGHWVWWRQNGERLQEGAFTDNLQVGLWKRWFDNGQLWDEGTYNNNGKRVGEWTTYDRDGAVKSTRIHRGPRS</sequence>
<dbReference type="PANTHER" id="PTHR33706">
    <property type="entry name" value="MORN VARIANT REPEAT PROTEIN"/>
    <property type="match status" value="1"/>
</dbReference>
<organism evidence="1 2">
    <name type="scientific">Marisediminicola antarctica</name>
    <dbReference type="NCBI Taxonomy" id="674079"/>
    <lineage>
        <taxon>Bacteria</taxon>
        <taxon>Bacillati</taxon>
        <taxon>Actinomycetota</taxon>
        <taxon>Actinomycetes</taxon>
        <taxon>Micrococcales</taxon>
        <taxon>Microbacteriaceae</taxon>
        <taxon>Marisediminicola</taxon>
    </lineage>
</organism>
<gene>
    <name evidence="1" type="ORF">BHD05_14125</name>
</gene>
<evidence type="ECO:0000313" key="2">
    <source>
        <dbReference type="Proteomes" id="UP000464507"/>
    </source>
</evidence>
<reference evidence="1 2" key="1">
    <citation type="submission" date="2016-09" db="EMBL/GenBank/DDBJ databases">
        <title>Complete genome sequence of microbes from the polar regions.</title>
        <authorList>
            <person name="Liao L."/>
            <person name="Chen B."/>
        </authorList>
    </citation>
    <scope>NUCLEOTIDE SEQUENCE [LARGE SCALE GENOMIC DNA]</scope>
    <source>
        <strain evidence="1 2">ZS314</strain>
    </source>
</reference>
<dbReference type="EMBL" id="CP017146">
    <property type="protein sequence ID" value="QHO71219.1"/>
    <property type="molecule type" value="Genomic_DNA"/>
</dbReference>
<keyword evidence="2" id="KW-1185">Reference proteome</keyword>
<dbReference type="InterPro" id="IPR011652">
    <property type="entry name" value="MORN_2"/>
</dbReference>
<protein>
    <recommendedName>
        <fullName evidence="3">Toxin-antitoxin system YwqK family antitoxin</fullName>
    </recommendedName>
</protein>
<evidence type="ECO:0000313" key="1">
    <source>
        <dbReference type="EMBL" id="QHO71219.1"/>
    </source>
</evidence>
<name>A0A7L5AS80_9MICO</name>
<dbReference type="Pfam" id="PF07661">
    <property type="entry name" value="MORN_2"/>
    <property type="match status" value="2"/>
</dbReference>
<dbReference type="KEGG" id="mant:BHD05_14125"/>
<dbReference type="Proteomes" id="UP000464507">
    <property type="component" value="Chromosome"/>
</dbReference>
<evidence type="ECO:0008006" key="3">
    <source>
        <dbReference type="Google" id="ProtNLM"/>
    </source>
</evidence>
<dbReference type="AlphaFoldDB" id="A0A7L5AS80"/>
<proteinExistence type="predicted"/>
<dbReference type="PANTHER" id="PTHR33706:SF1">
    <property type="entry name" value="TPR REPEAT PROTEIN"/>
    <property type="match status" value="1"/>
</dbReference>
<accession>A0A7L5AS80</accession>